<feature type="transmembrane region" description="Helical" evidence="1">
    <location>
        <begin position="191"/>
        <end position="211"/>
    </location>
</feature>
<feature type="transmembrane region" description="Helical" evidence="1">
    <location>
        <begin position="126"/>
        <end position="145"/>
    </location>
</feature>
<gene>
    <name evidence="2" type="ORF">BGZ97_001911</name>
</gene>
<evidence type="ECO:0000256" key="1">
    <source>
        <dbReference type="SAM" id="Phobius"/>
    </source>
</evidence>
<keyword evidence="3" id="KW-1185">Reference proteome</keyword>
<proteinExistence type="predicted"/>
<protein>
    <submittedName>
        <fullName evidence="2">Uncharacterized protein</fullName>
    </submittedName>
</protein>
<dbReference type="AlphaFoldDB" id="A0A9P6R0F7"/>
<dbReference type="EMBL" id="JAAAIN010001402">
    <property type="protein sequence ID" value="KAG0303435.1"/>
    <property type="molecule type" value="Genomic_DNA"/>
</dbReference>
<comment type="caution">
    <text evidence="2">The sequence shown here is derived from an EMBL/GenBank/DDBJ whole genome shotgun (WGS) entry which is preliminary data.</text>
</comment>
<dbReference type="OrthoDB" id="2436837at2759"/>
<sequence length="297" mass="32495">MDSNASMPLLPEDNCASQYNVGTLDAVGVAIVWFTVLRWIVLIIFADDLNILLCLPNPKRRGTGKPAISIQFVLVAMSPIYTIVQAFNCHDNLLKLNATTMVFLIIYELIFCGAKNLLIFESLGHVCNFTFPDIIVIAAGVVAIISEGGSWRALGILVIVLFCLTTLAGSWCSVTVTYSRDSTSLVTGPDALKYTILYPVILAVYVTLLAVKGHGGQWIPKPSAVVEYVMLVTRTFAGFGGIDLVGAIGSKVYRLIVPEVEECPDVEPGFSWCTLRIDRDSFDKENRDDDIHLGSHF</sequence>
<reference evidence="2" key="1">
    <citation type="journal article" date="2020" name="Fungal Divers.">
        <title>Resolving the Mortierellaceae phylogeny through synthesis of multi-gene phylogenetics and phylogenomics.</title>
        <authorList>
            <person name="Vandepol N."/>
            <person name="Liber J."/>
            <person name="Desiro A."/>
            <person name="Na H."/>
            <person name="Kennedy M."/>
            <person name="Barry K."/>
            <person name="Grigoriev I.V."/>
            <person name="Miller A.N."/>
            <person name="O'Donnell K."/>
            <person name="Stajich J.E."/>
            <person name="Bonito G."/>
        </authorList>
    </citation>
    <scope>NUCLEOTIDE SEQUENCE</scope>
    <source>
        <strain evidence="2">NVP60</strain>
    </source>
</reference>
<feature type="transmembrane region" description="Helical" evidence="1">
    <location>
        <begin position="93"/>
        <end position="114"/>
    </location>
</feature>
<evidence type="ECO:0000313" key="3">
    <source>
        <dbReference type="Proteomes" id="UP000823405"/>
    </source>
</evidence>
<feature type="transmembrane region" description="Helical" evidence="1">
    <location>
        <begin position="151"/>
        <end position="179"/>
    </location>
</feature>
<keyword evidence="1" id="KW-0812">Transmembrane</keyword>
<accession>A0A9P6R0F7</accession>
<keyword evidence="1" id="KW-1133">Transmembrane helix</keyword>
<keyword evidence="1" id="KW-0472">Membrane</keyword>
<name>A0A9P6R0F7_9FUNG</name>
<organism evidence="2 3">
    <name type="scientific">Linnemannia gamsii</name>
    <dbReference type="NCBI Taxonomy" id="64522"/>
    <lineage>
        <taxon>Eukaryota</taxon>
        <taxon>Fungi</taxon>
        <taxon>Fungi incertae sedis</taxon>
        <taxon>Mucoromycota</taxon>
        <taxon>Mortierellomycotina</taxon>
        <taxon>Mortierellomycetes</taxon>
        <taxon>Mortierellales</taxon>
        <taxon>Mortierellaceae</taxon>
        <taxon>Linnemannia</taxon>
    </lineage>
</organism>
<feature type="transmembrane region" description="Helical" evidence="1">
    <location>
        <begin position="231"/>
        <end position="249"/>
    </location>
</feature>
<feature type="transmembrane region" description="Helical" evidence="1">
    <location>
        <begin position="26"/>
        <end position="46"/>
    </location>
</feature>
<evidence type="ECO:0000313" key="2">
    <source>
        <dbReference type="EMBL" id="KAG0303435.1"/>
    </source>
</evidence>
<feature type="transmembrane region" description="Helical" evidence="1">
    <location>
        <begin position="67"/>
        <end position="87"/>
    </location>
</feature>
<dbReference type="Proteomes" id="UP000823405">
    <property type="component" value="Unassembled WGS sequence"/>
</dbReference>